<evidence type="ECO:0000313" key="2">
    <source>
        <dbReference type="EMBL" id="SFZ80800.1"/>
    </source>
</evidence>
<name>A0A2H1E7A1_9FLAO</name>
<accession>A0A2H1E7A1</accession>
<dbReference type="OrthoDB" id="1161413at2"/>
<protein>
    <recommendedName>
        <fullName evidence="1">IraD/Gp25-like domain-containing protein</fullName>
    </recommendedName>
</protein>
<dbReference type="AlphaFoldDB" id="A0A2H1E7A1"/>
<dbReference type="Gene3D" id="3.10.450.40">
    <property type="match status" value="1"/>
</dbReference>
<organism evidence="2 3">
    <name type="scientific">Tenacibaculum maritimum NCIMB 2154</name>
    <dbReference type="NCBI Taxonomy" id="1349785"/>
    <lineage>
        <taxon>Bacteria</taxon>
        <taxon>Pseudomonadati</taxon>
        <taxon>Bacteroidota</taxon>
        <taxon>Flavobacteriia</taxon>
        <taxon>Flavobacteriales</taxon>
        <taxon>Flavobacteriaceae</taxon>
        <taxon>Tenacibaculum</taxon>
    </lineage>
</organism>
<feature type="domain" description="IraD/Gp25-like" evidence="1">
    <location>
        <begin position="24"/>
        <end position="122"/>
    </location>
</feature>
<dbReference type="InterPro" id="IPR007048">
    <property type="entry name" value="IraD/Gp25-like"/>
</dbReference>
<dbReference type="EMBL" id="LT634361">
    <property type="protein sequence ID" value="SFZ80800.1"/>
    <property type="molecule type" value="Genomic_DNA"/>
</dbReference>
<dbReference type="GeneID" id="47722375"/>
<dbReference type="STRING" id="1349785.GCA_000509405_00830"/>
<evidence type="ECO:0000259" key="1">
    <source>
        <dbReference type="Pfam" id="PF04965"/>
    </source>
</evidence>
<evidence type="ECO:0000313" key="3">
    <source>
        <dbReference type="Proteomes" id="UP000231564"/>
    </source>
</evidence>
<sequence length="142" mass="16384">MNYIKLPLDFSQLTKGISVDRCSKEESIAQNIMMIITSRYGEIVGREDYGSDIWELEFSQLVKINEWEEQVRLSLDASIKKYEERLRDIEVGVVLSEVDDDLSNTNNSQVRRKAKITINAVMVENDIPFNFSTLLYISPLSQ</sequence>
<keyword evidence="3" id="KW-1185">Reference proteome</keyword>
<dbReference type="Pfam" id="PF04965">
    <property type="entry name" value="GPW_gp25"/>
    <property type="match status" value="1"/>
</dbReference>
<dbReference type="Proteomes" id="UP000231564">
    <property type="component" value="Chromosome MARIT"/>
</dbReference>
<dbReference type="SUPFAM" id="SSF160719">
    <property type="entry name" value="gpW/gp25-like"/>
    <property type="match status" value="1"/>
</dbReference>
<gene>
    <name evidence="2" type="ORF">MARIT_0800</name>
</gene>
<reference evidence="2 3" key="1">
    <citation type="submission" date="2016-11" db="EMBL/GenBank/DDBJ databases">
        <authorList>
            <person name="Jaros S."/>
            <person name="Januszkiewicz K."/>
            <person name="Wedrychowicz H."/>
        </authorList>
    </citation>
    <scope>NUCLEOTIDE SEQUENCE [LARGE SCALE GENOMIC DNA]</scope>
    <source>
        <strain evidence="2">NCIMB 2154T</strain>
    </source>
</reference>
<dbReference type="RefSeq" id="WP_024741798.1">
    <property type="nucleotide sequence ID" value="NZ_BAUG01000037.1"/>
</dbReference>
<proteinExistence type="predicted"/>
<dbReference type="KEGG" id="tmar:MARIT_0800"/>